<gene>
    <name evidence="5" type="ORF">FQ775_06175</name>
</gene>
<sequence length="185" mass="20339">MRLAIALVLAIAAGITTAAAQDADALSEERARLFAELESAPTEQQGRAVEDAIWRLWMAEAPTAAIRRDVAEAMSARDGYDFARARDILDEVVRAAPGYAEGWNQRAFIHFLQGNLDESLQDIDHALELEPKHFAALAGKAIILMQQGRPRLAQEALRRAVGIHPWLKERSMLLPEPPGPVGEDI</sequence>
<evidence type="ECO:0000256" key="1">
    <source>
        <dbReference type="ARBA" id="ARBA00022737"/>
    </source>
</evidence>
<evidence type="ECO:0000256" key="3">
    <source>
        <dbReference type="PROSITE-ProRule" id="PRU00339"/>
    </source>
</evidence>
<dbReference type="SMART" id="SM00028">
    <property type="entry name" value="TPR"/>
    <property type="match status" value="2"/>
</dbReference>
<evidence type="ECO:0000256" key="4">
    <source>
        <dbReference type="SAM" id="SignalP"/>
    </source>
</evidence>
<feature type="chain" id="PRO_5022905585" evidence="4">
    <location>
        <begin position="21"/>
        <end position="185"/>
    </location>
</feature>
<dbReference type="PROSITE" id="PS50005">
    <property type="entry name" value="TPR"/>
    <property type="match status" value="1"/>
</dbReference>
<feature type="repeat" description="TPR" evidence="3">
    <location>
        <begin position="100"/>
        <end position="133"/>
    </location>
</feature>
<dbReference type="AlphaFoldDB" id="A0A5B8KWA5"/>
<organism evidence="5 6">
    <name type="scientific">Nitratireductor mangrovi</name>
    <dbReference type="NCBI Taxonomy" id="2599600"/>
    <lineage>
        <taxon>Bacteria</taxon>
        <taxon>Pseudomonadati</taxon>
        <taxon>Pseudomonadota</taxon>
        <taxon>Alphaproteobacteria</taxon>
        <taxon>Hyphomicrobiales</taxon>
        <taxon>Phyllobacteriaceae</taxon>
        <taxon>Nitratireductor</taxon>
    </lineage>
</organism>
<dbReference type="InterPro" id="IPR013105">
    <property type="entry name" value="TPR_2"/>
</dbReference>
<reference evidence="5" key="1">
    <citation type="submission" date="2020-04" db="EMBL/GenBank/DDBJ databases">
        <title>Nitratireductor sp. nov. isolated from mangrove soil.</title>
        <authorList>
            <person name="Ye Y."/>
        </authorList>
    </citation>
    <scope>NUCLEOTIDE SEQUENCE</scope>
    <source>
        <strain evidence="5">SY7</strain>
    </source>
</reference>
<keyword evidence="2 3" id="KW-0802">TPR repeat</keyword>
<dbReference type="RefSeq" id="WP_146298650.1">
    <property type="nucleotide sequence ID" value="NZ_CP042301.2"/>
</dbReference>
<dbReference type="KEGG" id="niy:FQ775_06175"/>
<dbReference type="EMBL" id="CP042301">
    <property type="protein sequence ID" value="QDY99996.1"/>
    <property type="molecule type" value="Genomic_DNA"/>
</dbReference>
<name>A0A5B8KWA5_9HYPH</name>
<protein>
    <submittedName>
        <fullName evidence="5">Tetratricopeptide repeat protein</fullName>
    </submittedName>
</protein>
<evidence type="ECO:0000256" key="2">
    <source>
        <dbReference type="ARBA" id="ARBA00022803"/>
    </source>
</evidence>
<proteinExistence type="predicted"/>
<dbReference type="PANTHER" id="PTHR44858">
    <property type="entry name" value="TETRATRICOPEPTIDE REPEAT PROTEIN 6"/>
    <property type="match status" value="1"/>
</dbReference>
<dbReference type="InterPro" id="IPR050498">
    <property type="entry name" value="Ycf3"/>
</dbReference>
<keyword evidence="6" id="KW-1185">Reference proteome</keyword>
<accession>A0A5B8KWA5</accession>
<dbReference type="SUPFAM" id="SSF48452">
    <property type="entry name" value="TPR-like"/>
    <property type="match status" value="1"/>
</dbReference>
<dbReference type="OrthoDB" id="9815010at2"/>
<dbReference type="InterPro" id="IPR019734">
    <property type="entry name" value="TPR_rpt"/>
</dbReference>
<evidence type="ECO:0000313" key="5">
    <source>
        <dbReference type="EMBL" id="QDY99996.1"/>
    </source>
</evidence>
<evidence type="ECO:0000313" key="6">
    <source>
        <dbReference type="Proteomes" id="UP000321389"/>
    </source>
</evidence>
<dbReference type="PANTHER" id="PTHR44858:SF1">
    <property type="entry name" value="UDP-N-ACETYLGLUCOSAMINE--PEPTIDE N-ACETYLGLUCOSAMINYLTRANSFERASE SPINDLY-RELATED"/>
    <property type="match status" value="1"/>
</dbReference>
<keyword evidence="4" id="KW-0732">Signal</keyword>
<dbReference type="Proteomes" id="UP000321389">
    <property type="component" value="Chromosome"/>
</dbReference>
<dbReference type="InterPro" id="IPR011990">
    <property type="entry name" value="TPR-like_helical_dom_sf"/>
</dbReference>
<dbReference type="Gene3D" id="1.25.40.10">
    <property type="entry name" value="Tetratricopeptide repeat domain"/>
    <property type="match status" value="1"/>
</dbReference>
<keyword evidence="1" id="KW-0677">Repeat</keyword>
<dbReference type="Pfam" id="PF07719">
    <property type="entry name" value="TPR_2"/>
    <property type="match status" value="1"/>
</dbReference>
<feature type="signal peptide" evidence="4">
    <location>
        <begin position="1"/>
        <end position="20"/>
    </location>
</feature>